<evidence type="ECO:0000256" key="12">
    <source>
        <dbReference type="SAM" id="MobiDB-lite"/>
    </source>
</evidence>
<evidence type="ECO:0000256" key="8">
    <source>
        <dbReference type="ARBA" id="ARBA00022989"/>
    </source>
</evidence>
<evidence type="ECO:0000313" key="13">
    <source>
        <dbReference type="EMBL" id="JAD75392.1"/>
    </source>
</evidence>
<evidence type="ECO:0000256" key="10">
    <source>
        <dbReference type="ARBA" id="ARBA00047899"/>
    </source>
</evidence>
<comment type="catalytic activity">
    <reaction evidence="11">
        <text>L-seryl-[protein] + ATP = O-phospho-L-seryl-[protein] + ADP + H(+)</text>
        <dbReference type="Rhea" id="RHEA:17989"/>
        <dbReference type="Rhea" id="RHEA-COMP:9863"/>
        <dbReference type="Rhea" id="RHEA-COMP:11604"/>
        <dbReference type="ChEBI" id="CHEBI:15378"/>
        <dbReference type="ChEBI" id="CHEBI:29999"/>
        <dbReference type="ChEBI" id="CHEBI:30616"/>
        <dbReference type="ChEBI" id="CHEBI:83421"/>
        <dbReference type="ChEBI" id="CHEBI:456216"/>
        <dbReference type="EC" id="2.7.11.1"/>
    </reaction>
</comment>
<reference evidence="13" key="1">
    <citation type="submission" date="2014-09" db="EMBL/GenBank/DDBJ databases">
        <authorList>
            <person name="Magalhaes I.L.F."/>
            <person name="Oliveira U."/>
            <person name="Santos F.R."/>
            <person name="Vidigal T.H.D.A."/>
            <person name="Brescovit A.D."/>
            <person name="Santos A.J."/>
        </authorList>
    </citation>
    <scope>NUCLEOTIDE SEQUENCE</scope>
    <source>
        <tissue evidence="13">Shoot tissue taken approximately 20 cm above the soil surface</tissue>
    </source>
</reference>
<dbReference type="AlphaFoldDB" id="A0A0A9CV67"/>
<evidence type="ECO:0000256" key="2">
    <source>
        <dbReference type="ARBA" id="ARBA00012513"/>
    </source>
</evidence>
<evidence type="ECO:0000256" key="9">
    <source>
        <dbReference type="ARBA" id="ARBA00023136"/>
    </source>
</evidence>
<keyword evidence="9" id="KW-0472">Membrane</keyword>
<reference evidence="13" key="2">
    <citation type="journal article" date="2015" name="Data Brief">
        <title>Shoot transcriptome of the giant reed, Arundo donax.</title>
        <authorList>
            <person name="Barrero R.A."/>
            <person name="Guerrero F.D."/>
            <person name="Moolhuijzen P."/>
            <person name="Goolsby J.A."/>
            <person name="Tidwell J."/>
            <person name="Bellgard S.E."/>
            <person name="Bellgard M.I."/>
        </authorList>
    </citation>
    <scope>NUCLEOTIDE SEQUENCE</scope>
    <source>
        <tissue evidence="13">Shoot tissue taken approximately 20 cm above the soil surface</tissue>
    </source>
</reference>
<keyword evidence="3" id="KW-0418">Kinase</keyword>
<comment type="catalytic activity">
    <reaction evidence="10">
        <text>L-threonyl-[protein] + ATP = O-phospho-L-threonyl-[protein] + ADP + H(+)</text>
        <dbReference type="Rhea" id="RHEA:46608"/>
        <dbReference type="Rhea" id="RHEA-COMP:11060"/>
        <dbReference type="Rhea" id="RHEA-COMP:11605"/>
        <dbReference type="ChEBI" id="CHEBI:15378"/>
        <dbReference type="ChEBI" id="CHEBI:30013"/>
        <dbReference type="ChEBI" id="CHEBI:30616"/>
        <dbReference type="ChEBI" id="CHEBI:61977"/>
        <dbReference type="ChEBI" id="CHEBI:456216"/>
        <dbReference type="EC" id="2.7.11.1"/>
    </reaction>
</comment>
<evidence type="ECO:0000256" key="1">
    <source>
        <dbReference type="ARBA" id="ARBA00004162"/>
    </source>
</evidence>
<evidence type="ECO:0000256" key="3">
    <source>
        <dbReference type="ARBA" id="ARBA00022527"/>
    </source>
</evidence>
<organism evidence="13">
    <name type="scientific">Arundo donax</name>
    <name type="common">Giant reed</name>
    <name type="synonym">Donax arundinaceus</name>
    <dbReference type="NCBI Taxonomy" id="35708"/>
    <lineage>
        <taxon>Eukaryota</taxon>
        <taxon>Viridiplantae</taxon>
        <taxon>Streptophyta</taxon>
        <taxon>Embryophyta</taxon>
        <taxon>Tracheophyta</taxon>
        <taxon>Spermatophyta</taxon>
        <taxon>Magnoliopsida</taxon>
        <taxon>Liliopsida</taxon>
        <taxon>Poales</taxon>
        <taxon>Poaceae</taxon>
        <taxon>PACMAD clade</taxon>
        <taxon>Arundinoideae</taxon>
        <taxon>Arundineae</taxon>
        <taxon>Arundo</taxon>
    </lineage>
</organism>
<name>A0A0A9CV67_ARUDO</name>
<accession>A0A0A9CV67</accession>
<sequence length="183" mass="20337">MFLPQASIPFFQLSLDCLNYLPFLSLQARPLMTRAFEDGNHDALVDPRLGNEYNNNEMERMIACAAACVRHSARRRPRMSQVVRALEGDVSLDDLNEGVRPGHSRFMGSYSNPDYDAEQYNEDLKKFKKMAFGGSGLQSSQQTPTSEYGQNPSVSSSDGHQTQEMEMGSVKKDGDNAGDSRAS</sequence>
<feature type="compositionally biased region" description="Polar residues" evidence="12">
    <location>
        <begin position="137"/>
        <end position="164"/>
    </location>
</feature>
<evidence type="ECO:0000256" key="4">
    <source>
        <dbReference type="ARBA" id="ARBA00022679"/>
    </source>
</evidence>
<dbReference type="PANTHER" id="PTHR47982">
    <property type="entry name" value="PROLINE-RICH RECEPTOR-LIKE PROTEIN KINASE PERK4"/>
    <property type="match status" value="1"/>
</dbReference>
<evidence type="ECO:0000256" key="7">
    <source>
        <dbReference type="ARBA" id="ARBA00022840"/>
    </source>
</evidence>
<dbReference type="Gene3D" id="1.10.510.10">
    <property type="entry name" value="Transferase(Phosphotransferase) domain 1"/>
    <property type="match status" value="1"/>
</dbReference>
<keyword evidence="4" id="KW-0808">Transferase</keyword>
<keyword evidence="3" id="KW-0723">Serine/threonine-protein kinase</keyword>
<dbReference type="PANTHER" id="PTHR47982:SF2">
    <property type="entry name" value="NON-SPECIFIC SERINE_THREONINE PROTEIN KINASE"/>
    <property type="match status" value="1"/>
</dbReference>
<evidence type="ECO:0000256" key="11">
    <source>
        <dbReference type="ARBA" id="ARBA00048679"/>
    </source>
</evidence>
<proteinExistence type="predicted"/>
<dbReference type="EMBL" id="GBRH01222503">
    <property type="protein sequence ID" value="JAD75392.1"/>
    <property type="molecule type" value="Transcribed_RNA"/>
</dbReference>
<keyword evidence="8" id="KW-1133">Transmembrane helix</keyword>
<feature type="region of interest" description="Disordered" evidence="12">
    <location>
        <begin position="134"/>
        <end position="183"/>
    </location>
</feature>
<evidence type="ECO:0000256" key="5">
    <source>
        <dbReference type="ARBA" id="ARBA00022692"/>
    </source>
</evidence>
<dbReference type="GO" id="GO:0005524">
    <property type="term" value="F:ATP binding"/>
    <property type="evidence" value="ECO:0007669"/>
    <property type="project" value="UniProtKB-KW"/>
</dbReference>
<keyword evidence="7" id="KW-0067">ATP-binding</keyword>
<dbReference type="GO" id="GO:0005886">
    <property type="term" value="C:plasma membrane"/>
    <property type="evidence" value="ECO:0007669"/>
    <property type="project" value="UniProtKB-SubCell"/>
</dbReference>
<evidence type="ECO:0000256" key="6">
    <source>
        <dbReference type="ARBA" id="ARBA00022741"/>
    </source>
</evidence>
<dbReference type="InterPro" id="IPR047117">
    <property type="entry name" value="PERK1-13-like"/>
</dbReference>
<comment type="subcellular location">
    <subcellularLocation>
        <location evidence="1">Cell membrane</location>
        <topology evidence="1">Single-pass membrane protein</topology>
    </subcellularLocation>
</comment>
<dbReference type="EC" id="2.7.11.1" evidence="2"/>
<keyword evidence="6" id="KW-0547">Nucleotide-binding</keyword>
<protein>
    <recommendedName>
        <fullName evidence="2">non-specific serine/threonine protein kinase</fullName>
        <ecNumber evidence="2">2.7.11.1</ecNumber>
    </recommendedName>
</protein>
<keyword evidence="5" id="KW-0812">Transmembrane</keyword>
<dbReference type="GO" id="GO:0004674">
    <property type="term" value="F:protein serine/threonine kinase activity"/>
    <property type="evidence" value="ECO:0007669"/>
    <property type="project" value="UniProtKB-KW"/>
</dbReference>